<dbReference type="Gene3D" id="1.20.140.40">
    <property type="entry name" value="Invertase/pectin methylesterase inhibitor family protein"/>
    <property type="match status" value="1"/>
</dbReference>
<keyword evidence="6" id="KW-1185">Reference proteome</keyword>
<protein>
    <submittedName>
        <fullName evidence="7">Pectinesterase inhibitor-like</fullName>
    </submittedName>
</protein>
<dbReference type="GeneID" id="104709538"/>
<keyword evidence="2" id="KW-1015">Disulfide bond</keyword>
<dbReference type="Proteomes" id="UP000694864">
    <property type="component" value="Chromosome 8"/>
</dbReference>
<dbReference type="PANTHER" id="PTHR36710">
    <property type="entry name" value="PECTINESTERASE INHIBITOR-LIKE"/>
    <property type="match status" value="1"/>
</dbReference>
<keyword evidence="1 4" id="KW-0732">Signal</keyword>
<evidence type="ECO:0000313" key="7">
    <source>
        <dbReference type="RefSeq" id="XP_010424436.1"/>
    </source>
</evidence>
<evidence type="ECO:0000259" key="5">
    <source>
        <dbReference type="SMART" id="SM00856"/>
    </source>
</evidence>
<dbReference type="SMART" id="SM00856">
    <property type="entry name" value="PMEI"/>
    <property type="match status" value="1"/>
</dbReference>
<dbReference type="NCBIfam" id="TIGR01614">
    <property type="entry name" value="PME_inhib"/>
    <property type="match status" value="1"/>
</dbReference>
<dbReference type="PANTHER" id="PTHR36710:SF4">
    <property type="entry name" value="PLANT INVERTASE_PECTIN METHYLESTERASE INHIBITOR SUPERFAMILY PROTEIN"/>
    <property type="match status" value="1"/>
</dbReference>
<feature type="domain" description="Pectinesterase inhibitor" evidence="5">
    <location>
        <begin position="37"/>
        <end position="182"/>
    </location>
</feature>
<evidence type="ECO:0000256" key="4">
    <source>
        <dbReference type="SAM" id="SignalP"/>
    </source>
</evidence>
<dbReference type="RefSeq" id="XP_010424436.1">
    <property type="nucleotide sequence ID" value="XM_010426134.1"/>
</dbReference>
<proteinExistence type="inferred from homology"/>
<name>A0ABM0TCY8_CAMSA</name>
<dbReference type="Pfam" id="PF04043">
    <property type="entry name" value="PMEI"/>
    <property type="match status" value="1"/>
</dbReference>
<evidence type="ECO:0000313" key="6">
    <source>
        <dbReference type="Proteomes" id="UP000694864"/>
    </source>
</evidence>
<reference evidence="6" key="1">
    <citation type="journal article" date="2014" name="Nat. Commun.">
        <title>The emerging biofuel crop Camelina sativa retains a highly undifferentiated hexaploid genome structure.</title>
        <authorList>
            <person name="Kagale S."/>
            <person name="Koh C."/>
            <person name="Nixon J."/>
            <person name="Bollina V."/>
            <person name="Clarke W.E."/>
            <person name="Tuteja R."/>
            <person name="Spillane C."/>
            <person name="Robinson S.J."/>
            <person name="Links M.G."/>
            <person name="Clarke C."/>
            <person name="Higgins E.E."/>
            <person name="Huebert T."/>
            <person name="Sharpe A.G."/>
            <person name="Parkin I.A."/>
        </authorList>
    </citation>
    <scope>NUCLEOTIDE SEQUENCE [LARGE SCALE GENOMIC DNA]</scope>
    <source>
        <strain evidence="6">cv. DH55</strain>
    </source>
</reference>
<accession>A0ABM0TCY8</accession>
<sequence length="190" mass="20858">MAVSGVRSNVFSFLPLLLILSITPLSSSSSFSPSDKVTKALLDQLCSQPTIYKHFCIPWLTSDPTTFTLDLKGLVPVVFQKAEMLGYKNLAMIEGLHRTTNDPTLKIPYGSCITGYEFSNTALKKAKQLARSKAYVSASKAAFEAFDSINMCESLLEGLATPANVSKRNMWYERMCNTGMAFSDILAFGL</sequence>
<dbReference type="SUPFAM" id="SSF101148">
    <property type="entry name" value="Plant invertase/pectin methylesterase inhibitor"/>
    <property type="match status" value="1"/>
</dbReference>
<evidence type="ECO:0000256" key="1">
    <source>
        <dbReference type="ARBA" id="ARBA00022729"/>
    </source>
</evidence>
<gene>
    <name evidence="7" type="primary">LOC104709538</name>
</gene>
<organism evidence="6 7">
    <name type="scientific">Camelina sativa</name>
    <name type="common">False flax</name>
    <name type="synonym">Myagrum sativum</name>
    <dbReference type="NCBI Taxonomy" id="90675"/>
    <lineage>
        <taxon>Eukaryota</taxon>
        <taxon>Viridiplantae</taxon>
        <taxon>Streptophyta</taxon>
        <taxon>Embryophyta</taxon>
        <taxon>Tracheophyta</taxon>
        <taxon>Spermatophyta</taxon>
        <taxon>Magnoliopsida</taxon>
        <taxon>eudicotyledons</taxon>
        <taxon>Gunneridae</taxon>
        <taxon>Pentapetalae</taxon>
        <taxon>rosids</taxon>
        <taxon>malvids</taxon>
        <taxon>Brassicales</taxon>
        <taxon>Brassicaceae</taxon>
        <taxon>Camelineae</taxon>
        <taxon>Camelina</taxon>
    </lineage>
</organism>
<dbReference type="InterPro" id="IPR034086">
    <property type="entry name" value="PMEI_plant"/>
</dbReference>
<dbReference type="InterPro" id="IPR035513">
    <property type="entry name" value="Invertase/methylesterase_inhib"/>
</dbReference>
<dbReference type="CDD" id="cd15797">
    <property type="entry name" value="PMEI"/>
    <property type="match status" value="1"/>
</dbReference>
<dbReference type="InterPro" id="IPR006501">
    <property type="entry name" value="Pectinesterase_inhib_dom"/>
</dbReference>
<feature type="signal peptide" evidence="4">
    <location>
        <begin position="1"/>
        <end position="28"/>
    </location>
</feature>
<dbReference type="InterPro" id="IPR052421">
    <property type="entry name" value="PCW_Enzyme_Inhibitor"/>
</dbReference>
<evidence type="ECO:0000256" key="3">
    <source>
        <dbReference type="ARBA" id="ARBA00038471"/>
    </source>
</evidence>
<comment type="similarity">
    <text evidence="3">Belongs to the PMEI family.</text>
</comment>
<reference evidence="7" key="2">
    <citation type="submission" date="2025-08" db="UniProtKB">
        <authorList>
            <consortium name="RefSeq"/>
        </authorList>
    </citation>
    <scope>IDENTIFICATION</scope>
    <source>
        <tissue evidence="7">Leaf</tissue>
    </source>
</reference>
<evidence type="ECO:0000256" key="2">
    <source>
        <dbReference type="ARBA" id="ARBA00023157"/>
    </source>
</evidence>
<feature type="chain" id="PRO_5046843324" evidence="4">
    <location>
        <begin position="29"/>
        <end position="190"/>
    </location>
</feature>